<accession>A0A485NQ20</accession>
<dbReference type="GO" id="GO:0005794">
    <property type="term" value="C:Golgi apparatus"/>
    <property type="evidence" value="ECO:0007669"/>
    <property type="project" value="TreeGrafter"/>
</dbReference>
<feature type="active site" description="Nucleophile" evidence="10">
    <location>
        <position position="302"/>
    </location>
</feature>
<evidence type="ECO:0000256" key="10">
    <source>
        <dbReference type="PIRSR" id="PIRSR605076-1"/>
    </source>
</evidence>
<dbReference type="PANTHER" id="PTHR10462">
    <property type="entry name" value="GLYCOSYLTRANSFERASE-RELATED"/>
    <property type="match status" value="1"/>
</dbReference>
<protein>
    <submittedName>
        <fullName evidence="13">Glycosyltransferase 6</fullName>
    </submittedName>
</protein>
<dbReference type="GO" id="GO:0016020">
    <property type="term" value="C:membrane"/>
    <property type="evidence" value="ECO:0007669"/>
    <property type="project" value="UniProtKB-SubCell"/>
</dbReference>
<evidence type="ECO:0000256" key="2">
    <source>
        <dbReference type="ARBA" id="ARBA00004606"/>
    </source>
</evidence>
<keyword evidence="6" id="KW-0812">Transmembrane</keyword>
<dbReference type="InterPro" id="IPR029044">
    <property type="entry name" value="Nucleotide-diphossugar_trans"/>
</dbReference>
<dbReference type="GO" id="GO:0031982">
    <property type="term" value="C:vesicle"/>
    <property type="evidence" value="ECO:0007669"/>
    <property type="project" value="TreeGrafter"/>
</dbReference>
<reference evidence="13 14" key="1">
    <citation type="submission" date="2019-01" db="EMBL/GenBank/DDBJ databases">
        <authorList>
            <person name="Alioto T."/>
            <person name="Alioto T."/>
        </authorList>
    </citation>
    <scope>NUCLEOTIDE SEQUENCE [LARGE SCALE GENOMIC DNA]</scope>
</reference>
<dbReference type="FunFam" id="3.90.550.10:FF:000022">
    <property type="entry name" value="Histo-blood group ABO system transferase"/>
    <property type="match status" value="1"/>
</dbReference>
<feature type="binding site" evidence="11">
    <location>
        <position position="302"/>
    </location>
    <ligand>
        <name>an alpha-L-fucosyl-(1-&gt;2)-beta-D-galactosyl derivative</name>
        <dbReference type="ChEBI" id="CHEBI:140327"/>
    </ligand>
</feature>
<feature type="binding site" evidence="11">
    <location>
        <position position="325"/>
    </location>
    <ligand>
        <name>an alpha-L-fucosyl-(1-&gt;2)-beta-D-galactosyl derivative</name>
        <dbReference type="ChEBI" id="CHEBI:140327"/>
    </ligand>
</feature>
<dbReference type="Gene3D" id="3.90.550.10">
    <property type="entry name" value="Spore Coat Polysaccharide Biosynthesis Protein SpsA, Chain A"/>
    <property type="match status" value="1"/>
</dbReference>
<keyword evidence="5 13" id="KW-0808">Transferase</keyword>
<dbReference type="EMBL" id="CAAGRJ010020208">
    <property type="protein sequence ID" value="VFV34767.1"/>
    <property type="molecule type" value="Genomic_DNA"/>
</dbReference>
<evidence type="ECO:0000256" key="3">
    <source>
        <dbReference type="ARBA" id="ARBA00010413"/>
    </source>
</evidence>
<comment type="subcellular location">
    <subcellularLocation>
        <location evidence="2">Membrane</location>
        <topology evidence="2">Single-pass type II membrane protein</topology>
    </subcellularLocation>
</comment>
<feature type="region of interest" description="Disordered" evidence="12">
    <location>
        <begin position="1"/>
        <end position="20"/>
    </location>
</feature>
<dbReference type="InterPro" id="IPR005076">
    <property type="entry name" value="Glyco_trans_6"/>
</dbReference>
<dbReference type="Pfam" id="PF03414">
    <property type="entry name" value="Glyco_transf_6"/>
    <property type="match status" value="1"/>
</dbReference>
<evidence type="ECO:0000256" key="4">
    <source>
        <dbReference type="ARBA" id="ARBA00022676"/>
    </source>
</evidence>
<feature type="binding site" evidence="11">
    <location>
        <position position="234"/>
    </location>
    <ligand>
        <name>an alpha-L-fucosyl-(1-&gt;2)-beta-D-galactosyl derivative</name>
        <dbReference type="ChEBI" id="CHEBI:140327"/>
    </ligand>
</feature>
<comment type="cofactor">
    <cofactor evidence="1">
        <name>Mn(2+)</name>
        <dbReference type="ChEBI" id="CHEBI:29035"/>
    </cofactor>
</comment>
<dbReference type="SUPFAM" id="SSF53448">
    <property type="entry name" value="Nucleotide-diphospho-sugar transferases"/>
    <property type="match status" value="1"/>
</dbReference>
<keyword evidence="14" id="KW-1185">Reference proteome</keyword>
<evidence type="ECO:0000256" key="7">
    <source>
        <dbReference type="ARBA" id="ARBA00022968"/>
    </source>
</evidence>
<evidence type="ECO:0000256" key="8">
    <source>
        <dbReference type="ARBA" id="ARBA00022989"/>
    </source>
</evidence>
<comment type="similarity">
    <text evidence="3">Belongs to the glycosyltransferase 6 family.</text>
</comment>
<proteinExistence type="inferred from homology"/>
<dbReference type="GO" id="GO:0016758">
    <property type="term" value="F:hexosyltransferase activity"/>
    <property type="evidence" value="ECO:0007669"/>
    <property type="project" value="InterPro"/>
</dbReference>
<sequence>MIPRHLTNESVSYTGQTSKGIKQSQERMNSKWKMLLLTSFALLLMLIKHRSRIKNHLEKIDLCWENEKELRLSDWFNPKKRPDVKTTTDWFAPIIWEGTYNRQVLEKYYKRLNITIGLAVFATGKFVDQYLEQFLQSANKHFMIGYNVTFYILMDDFSKLPPIELGPLRTFKLCTVLKQHVWKDFKYIYMKNLDMYIIEHIQHEVDFLFSMTVNQIFENDFGVETLGESVAQLHAWWYFRHAENFPYERRPKSAAFIPFGEGDFYYQSAVFGGTPREVLAFIKEYQKGVTSDNRNGLKSIYEHYLNKYLFINKPTKLLSPEYNWDPNFRTPPQIKHVKIAWHSKSI</sequence>
<dbReference type="AlphaFoldDB" id="A0A485NQ20"/>
<name>A0A485NQ20_LYNPA</name>
<dbReference type="PANTHER" id="PTHR10462:SF46">
    <property type="entry name" value="N-ACETYLLACTOSAMINIDE ALPHA-1,3-GALACTOSYLTRANSFERASE-LIKE 1"/>
    <property type="match status" value="1"/>
</dbReference>
<keyword evidence="7" id="KW-0735">Signal-anchor</keyword>
<evidence type="ECO:0000313" key="14">
    <source>
        <dbReference type="Proteomes" id="UP000386466"/>
    </source>
</evidence>
<keyword evidence="9" id="KW-0472">Membrane</keyword>
<evidence type="ECO:0000256" key="1">
    <source>
        <dbReference type="ARBA" id="ARBA00001936"/>
    </source>
</evidence>
<evidence type="ECO:0000313" key="13">
    <source>
        <dbReference type="EMBL" id="VFV34767.1"/>
    </source>
</evidence>
<evidence type="ECO:0000256" key="5">
    <source>
        <dbReference type="ARBA" id="ARBA00022679"/>
    </source>
</evidence>
<feature type="binding site" evidence="11">
    <location>
        <position position="126"/>
    </location>
    <ligand>
        <name>UDP-N-acetyl-alpha-D-galactosamine</name>
        <dbReference type="ChEBI" id="CHEBI:67138"/>
    </ligand>
</feature>
<dbReference type="GO" id="GO:0005975">
    <property type="term" value="P:carbohydrate metabolic process"/>
    <property type="evidence" value="ECO:0007669"/>
    <property type="project" value="InterPro"/>
</dbReference>
<keyword evidence="8" id="KW-1133">Transmembrane helix</keyword>
<organism evidence="13 14">
    <name type="scientific">Lynx pardinus</name>
    <name type="common">Iberian lynx</name>
    <name type="synonym">Felis pardina</name>
    <dbReference type="NCBI Taxonomy" id="191816"/>
    <lineage>
        <taxon>Eukaryota</taxon>
        <taxon>Metazoa</taxon>
        <taxon>Chordata</taxon>
        <taxon>Craniata</taxon>
        <taxon>Vertebrata</taxon>
        <taxon>Euteleostomi</taxon>
        <taxon>Mammalia</taxon>
        <taxon>Eutheria</taxon>
        <taxon>Laurasiatheria</taxon>
        <taxon>Carnivora</taxon>
        <taxon>Feliformia</taxon>
        <taxon>Felidae</taxon>
        <taxon>Felinae</taxon>
        <taxon>Lynx</taxon>
    </lineage>
</organism>
<dbReference type="Proteomes" id="UP000386466">
    <property type="component" value="Unassembled WGS sequence"/>
</dbReference>
<evidence type="ECO:0000256" key="12">
    <source>
        <dbReference type="SAM" id="MobiDB-lite"/>
    </source>
</evidence>
<evidence type="ECO:0000256" key="9">
    <source>
        <dbReference type="ARBA" id="ARBA00023136"/>
    </source>
</evidence>
<feature type="compositionally biased region" description="Polar residues" evidence="12">
    <location>
        <begin position="8"/>
        <end position="20"/>
    </location>
</feature>
<evidence type="ECO:0000256" key="11">
    <source>
        <dbReference type="PIRSR" id="PIRSR605076-2"/>
    </source>
</evidence>
<keyword evidence="4" id="KW-0328">Glycosyltransferase</keyword>
<evidence type="ECO:0000256" key="6">
    <source>
        <dbReference type="ARBA" id="ARBA00022692"/>
    </source>
</evidence>
<gene>
    <name evidence="13" type="ORF">LYPA_23C020916</name>
</gene>